<feature type="domain" description="Ribosome maturation factor RimP N-terminal" evidence="4">
    <location>
        <begin position="24"/>
        <end position="97"/>
    </location>
</feature>
<evidence type="ECO:0000259" key="5">
    <source>
        <dbReference type="Pfam" id="PF17384"/>
    </source>
</evidence>
<dbReference type="InterPro" id="IPR003728">
    <property type="entry name" value="Ribosome_maturation_RimP"/>
</dbReference>
<dbReference type="Pfam" id="PF17384">
    <property type="entry name" value="DUF150_C"/>
    <property type="match status" value="1"/>
</dbReference>
<proteinExistence type="inferred from homology"/>
<dbReference type="STRING" id="1505723.SAMN04487792_0316"/>
<sequence length="169" mass="19568">MIAHSFYYGGKYLAKVKEAVLAEIIPIIKSRGDELVDSEYVKEKGQNYLRIYVDRDDGIDMDEIAGLSELISTKLDELSPDPFPDPYILEVSSPGIERPIKTNNDWQKALNNYIHIALYQKIDNQKEYEGILKSYTNDEIKLEIKIKTRRKQLTIPRKLVANVRFAIEF</sequence>
<keyword evidence="2 3" id="KW-0690">Ribosome biogenesis</keyword>
<dbReference type="Gene3D" id="2.30.30.180">
    <property type="entry name" value="Ribosome maturation factor RimP, C-terminal domain"/>
    <property type="match status" value="1"/>
</dbReference>
<dbReference type="InterPro" id="IPR028989">
    <property type="entry name" value="RimP_N"/>
</dbReference>
<evidence type="ECO:0000256" key="1">
    <source>
        <dbReference type="ARBA" id="ARBA00022490"/>
    </source>
</evidence>
<comment type="function">
    <text evidence="3">Required for maturation of 30S ribosomal subunits.</text>
</comment>
<evidence type="ECO:0000313" key="7">
    <source>
        <dbReference type="Proteomes" id="UP000199599"/>
    </source>
</evidence>
<dbReference type="GO" id="GO:0006412">
    <property type="term" value="P:translation"/>
    <property type="evidence" value="ECO:0007669"/>
    <property type="project" value="TreeGrafter"/>
</dbReference>
<evidence type="ECO:0000259" key="4">
    <source>
        <dbReference type="Pfam" id="PF02576"/>
    </source>
</evidence>
<keyword evidence="1 3" id="KW-0963">Cytoplasm</keyword>
<dbReference type="EMBL" id="FOMN01000001">
    <property type="protein sequence ID" value="SFD31826.1"/>
    <property type="molecule type" value="Genomic_DNA"/>
</dbReference>
<dbReference type="HAMAP" id="MF_01077">
    <property type="entry name" value="RimP"/>
    <property type="match status" value="1"/>
</dbReference>
<evidence type="ECO:0000256" key="3">
    <source>
        <dbReference type="HAMAP-Rule" id="MF_01077"/>
    </source>
</evidence>
<organism evidence="6 7">
    <name type="scientific">Lactobacillus bombicola</name>
    <dbReference type="NCBI Taxonomy" id="1505723"/>
    <lineage>
        <taxon>Bacteria</taxon>
        <taxon>Bacillati</taxon>
        <taxon>Bacillota</taxon>
        <taxon>Bacilli</taxon>
        <taxon>Lactobacillales</taxon>
        <taxon>Lactobacillaceae</taxon>
        <taxon>Lactobacillus</taxon>
    </lineage>
</organism>
<comment type="subcellular location">
    <subcellularLocation>
        <location evidence="3">Cytoplasm</location>
    </subcellularLocation>
</comment>
<dbReference type="SUPFAM" id="SSF75420">
    <property type="entry name" value="YhbC-like, N-terminal domain"/>
    <property type="match status" value="1"/>
</dbReference>
<comment type="similarity">
    <text evidence="3">Belongs to the RimP family.</text>
</comment>
<dbReference type="AlphaFoldDB" id="A0A1I1RBR4"/>
<dbReference type="Pfam" id="PF02576">
    <property type="entry name" value="RimP_N"/>
    <property type="match status" value="1"/>
</dbReference>
<dbReference type="GO" id="GO:0000028">
    <property type="term" value="P:ribosomal small subunit assembly"/>
    <property type="evidence" value="ECO:0007669"/>
    <property type="project" value="TreeGrafter"/>
</dbReference>
<dbReference type="PANTHER" id="PTHR33867">
    <property type="entry name" value="RIBOSOME MATURATION FACTOR RIMP"/>
    <property type="match status" value="1"/>
</dbReference>
<dbReference type="NCBIfam" id="NF000928">
    <property type="entry name" value="PRK00092.1-2"/>
    <property type="match status" value="1"/>
</dbReference>
<protein>
    <recommendedName>
        <fullName evidence="3">Ribosome maturation factor RimP</fullName>
    </recommendedName>
</protein>
<dbReference type="SUPFAM" id="SSF74942">
    <property type="entry name" value="YhbC-like, C-terminal domain"/>
    <property type="match status" value="1"/>
</dbReference>
<reference evidence="7" key="1">
    <citation type="submission" date="2016-10" db="EMBL/GenBank/DDBJ databases">
        <authorList>
            <person name="Varghese N."/>
            <person name="Submissions S."/>
        </authorList>
    </citation>
    <scope>NUCLEOTIDE SEQUENCE [LARGE SCALE GENOMIC DNA]</scope>
    <source>
        <strain evidence="7">R-53102</strain>
    </source>
</reference>
<evidence type="ECO:0000313" key="6">
    <source>
        <dbReference type="EMBL" id="SFD31826.1"/>
    </source>
</evidence>
<dbReference type="InterPro" id="IPR036847">
    <property type="entry name" value="RimP_C_sf"/>
</dbReference>
<dbReference type="InterPro" id="IPR035956">
    <property type="entry name" value="RimP_N_sf"/>
</dbReference>
<evidence type="ECO:0000256" key="2">
    <source>
        <dbReference type="ARBA" id="ARBA00022517"/>
    </source>
</evidence>
<dbReference type="InterPro" id="IPR028998">
    <property type="entry name" value="RimP_C"/>
</dbReference>
<gene>
    <name evidence="3" type="primary">rimP</name>
    <name evidence="6" type="ORF">SAMN04487792_0316</name>
</gene>
<dbReference type="PANTHER" id="PTHR33867:SF1">
    <property type="entry name" value="RIBOSOME MATURATION FACTOR RIMP"/>
    <property type="match status" value="1"/>
</dbReference>
<dbReference type="Gene3D" id="3.30.300.70">
    <property type="entry name" value="RimP-like superfamily, N-terminal"/>
    <property type="match status" value="1"/>
</dbReference>
<name>A0A1I1RBR4_9LACO</name>
<dbReference type="CDD" id="cd01734">
    <property type="entry name" value="YlxS_C"/>
    <property type="match status" value="1"/>
</dbReference>
<accession>A0A1I1RBR4</accession>
<dbReference type="GO" id="GO:0005829">
    <property type="term" value="C:cytosol"/>
    <property type="evidence" value="ECO:0007669"/>
    <property type="project" value="TreeGrafter"/>
</dbReference>
<feature type="domain" description="Ribosome maturation factor RimP C-terminal" evidence="5">
    <location>
        <begin position="100"/>
        <end position="169"/>
    </location>
</feature>
<dbReference type="Proteomes" id="UP000199599">
    <property type="component" value="Unassembled WGS sequence"/>
</dbReference>